<evidence type="ECO:0000313" key="1">
    <source>
        <dbReference type="EMBL" id="EDQ98135.1"/>
    </source>
</evidence>
<name>B0E4U6_LACBS</name>
<protein>
    <submittedName>
        <fullName evidence="1">Predicted protein</fullName>
    </submittedName>
</protein>
<sequence length="87" mass="10065">MKFKDGFYLHERLPFSTITKSLRILKRVILVPVQLVWLRHSRSQRDSSPSFDSQPMEVGPIWGSVYSRGRKTIYCAESTQQGPMGHL</sequence>
<organism evidence="2">
    <name type="scientific">Laccaria bicolor (strain S238N-H82 / ATCC MYA-4686)</name>
    <name type="common">Bicoloured deceiver</name>
    <name type="synonym">Laccaria laccata var. bicolor</name>
    <dbReference type="NCBI Taxonomy" id="486041"/>
    <lineage>
        <taxon>Eukaryota</taxon>
        <taxon>Fungi</taxon>
        <taxon>Dikarya</taxon>
        <taxon>Basidiomycota</taxon>
        <taxon>Agaricomycotina</taxon>
        <taxon>Agaricomycetes</taxon>
        <taxon>Agaricomycetidae</taxon>
        <taxon>Agaricales</taxon>
        <taxon>Agaricineae</taxon>
        <taxon>Hydnangiaceae</taxon>
        <taxon>Laccaria</taxon>
    </lineage>
</organism>
<dbReference type="HOGENOM" id="CLU_2483756_0_0_1"/>
<dbReference type="AlphaFoldDB" id="B0E4U6"/>
<accession>B0E4U6</accession>
<gene>
    <name evidence="1" type="ORF">LACBIDRAFT_309956</name>
</gene>
<proteinExistence type="predicted"/>
<dbReference type="InParanoid" id="B0E4U6"/>
<dbReference type="RefSeq" id="XP_001891212.1">
    <property type="nucleotide sequence ID" value="XM_001891177.1"/>
</dbReference>
<evidence type="ECO:0000313" key="2">
    <source>
        <dbReference type="Proteomes" id="UP000001194"/>
    </source>
</evidence>
<dbReference type="KEGG" id="lbc:LACBIDRAFT_309956"/>
<dbReference type="EMBL" id="DS547505">
    <property type="protein sequence ID" value="EDQ98135.1"/>
    <property type="molecule type" value="Genomic_DNA"/>
</dbReference>
<reference evidence="1 2" key="1">
    <citation type="journal article" date="2008" name="Nature">
        <title>The genome of Laccaria bicolor provides insights into mycorrhizal symbiosis.</title>
        <authorList>
            <person name="Martin F."/>
            <person name="Aerts A."/>
            <person name="Ahren D."/>
            <person name="Brun A."/>
            <person name="Danchin E.G.J."/>
            <person name="Duchaussoy F."/>
            <person name="Gibon J."/>
            <person name="Kohler A."/>
            <person name="Lindquist E."/>
            <person name="Pereda V."/>
            <person name="Salamov A."/>
            <person name="Shapiro H.J."/>
            <person name="Wuyts J."/>
            <person name="Blaudez D."/>
            <person name="Buee M."/>
            <person name="Brokstein P."/>
            <person name="Canbaeck B."/>
            <person name="Cohen D."/>
            <person name="Courty P.E."/>
            <person name="Coutinho P.M."/>
            <person name="Delaruelle C."/>
            <person name="Detter J.C."/>
            <person name="Deveau A."/>
            <person name="DiFazio S."/>
            <person name="Duplessis S."/>
            <person name="Fraissinet-Tachet L."/>
            <person name="Lucic E."/>
            <person name="Frey-Klett P."/>
            <person name="Fourrey C."/>
            <person name="Feussner I."/>
            <person name="Gay G."/>
            <person name="Grimwood J."/>
            <person name="Hoegger P.J."/>
            <person name="Jain P."/>
            <person name="Kilaru S."/>
            <person name="Labbe J."/>
            <person name="Lin Y.C."/>
            <person name="Legue V."/>
            <person name="Le Tacon F."/>
            <person name="Marmeisse R."/>
            <person name="Melayah D."/>
            <person name="Montanini B."/>
            <person name="Muratet M."/>
            <person name="Nehls U."/>
            <person name="Niculita-Hirzel H."/>
            <person name="Oudot-Le Secq M.P."/>
            <person name="Peter M."/>
            <person name="Quesneville H."/>
            <person name="Rajashekar B."/>
            <person name="Reich M."/>
            <person name="Rouhier N."/>
            <person name="Schmutz J."/>
            <person name="Yin T."/>
            <person name="Chalot M."/>
            <person name="Henrissat B."/>
            <person name="Kuees U."/>
            <person name="Lucas S."/>
            <person name="Van de Peer Y."/>
            <person name="Podila G.K."/>
            <person name="Polle A."/>
            <person name="Pukkila P.J."/>
            <person name="Richardson P.M."/>
            <person name="Rouze P."/>
            <person name="Sanders I.R."/>
            <person name="Stajich J.E."/>
            <person name="Tunlid A."/>
            <person name="Tuskan G."/>
            <person name="Grigoriev I.V."/>
        </authorList>
    </citation>
    <scope>NUCLEOTIDE SEQUENCE [LARGE SCALE GENOMIC DNA]</scope>
    <source>
        <strain evidence="2">S238N-H82 / ATCC MYA-4686</strain>
    </source>
</reference>
<dbReference type="Proteomes" id="UP000001194">
    <property type="component" value="Unassembled WGS sequence"/>
</dbReference>
<dbReference type="GeneID" id="6086868"/>
<keyword evidence="2" id="KW-1185">Reference proteome</keyword>